<gene>
    <name evidence="3" type="ORF">E4O86_22215</name>
</gene>
<sequence length="308" mass="31994">MTASRPASPMGPTTAGMAMMIAAMLMAPGLDTIAKLLMERLSPAEAGMGRFLAQTLVLLPIVIVSGRMSRPSGLHALAGGFLGMALLCLNTGLRGMPVANALAIFFVEPLALTLLGAFVLGERVGVRRLSAIGVGLVGVLIVLRPNIAAYGLSAAWPLVAAVLFACYMLTSRILARRGERLVLQFWTGAFATIILAGALAFGVAAGPAPGLLLVPTLYEFALFAGAGVLASITHGLIVAALGRIEAGLVAPFQYLEIFSATLLGWLVFSDFPDPVTWTGTAVIVGAGIYVFHRERLQARSGPEVPVTG</sequence>
<keyword evidence="4" id="KW-1185">Reference proteome</keyword>
<keyword evidence="1" id="KW-1133">Transmembrane helix</keyword>
<dbReference type="PANTHER" id="PTHR22911:SF103">
    <property type="entry name" value="BLR2811 PROTEIN"/>
    <property type="match status" value="1"/>
</dbReference>
<feature type="transmembrane region" description="Helical" evidence="1">
    <location>
        <begin position="149"/>
        <end position="169"/>
    </location>
</feature>
<dbReference type="SUPFAM" id="SSF103481">
    <property type="entry name" value="Multidrug resistance efflux transporter EmrE"/>
    <property type="match status" value="2"/>
</dbReference>
<dbReference type="Pfam" id="PF00892">
    <property type="entry name" value="EamA"/>
    <property type="match status" value="2"/>
</dbReference>
<evidence type="ECO:0000259" key="2">
    <source>
        <dbReference type="Pfam" id="PF00892"/>
    </source>
</evidence>
<organism evidence="3 4">
    <name type="scientific">Propylenella binzhouense</name>
    <dbReference type="NCBI Taxonomy" id="2555902"/>
    <lineage>
        <taxon>Bacteria</taxon>
        <taxon>Pseudomonadati</taxon>
        <taxon>Pseudomonadota</taxon>
        <taxon>Alphaproteobacteria</taxon>
        <taxon>Hyphomicrobiales</taxon>
        <taxon>Propylenellaceae</taxon>
        <taxon>Propylenella</taxon>
    </lineage>
</organism>
<keyword evidence="1" id="KW-0472">Membrane</keyword>
<dbReference type="AlphaFoldDB" id="A0A964WW21"/>
<dbReference type="GO" id="GO:0016020">
    <property type="term" value="C:membrane"/>
    <property type="evidence" value="ECO:0007669"/>
    <property type="project" value="InterPro"/>
</dbReference>
<evidence type="ECO:0000256" key="1">
    <source>
        <dbReference type="SAM" id="Phobius"/>
    </source>
</evidence>
<name>A0A964WW21_9HYPH</name>
<feature type="domain" description="EamA" evidence="2">
    <location>
        <begin position="155"/>
        <end position="286"/>
    </location>
</feature>
<dbReference type="Proteomes" id="UP000773614">
    <property type="component" value="Unassembled WGS sequence"/>
</dbReference>
<dbReference type="Gene3D" id="1.10.3730.20">
    <property type="match status" value="1"/>
</dbReference>
<keyword evidence="1" id="KW-0812">Transmembrane</keyword>
<feature type="transmembrane region" description="Helical" evidence="1">
    <location>
        <begin position="47"/>
        <end position="66"/>
    </location>
</feature>
<protein>
    <submittedName>
        <fullName evidence="3">DMT family transporter</fullName>
    </submittedName>
</protein>
<feature type="transmembrane region" description="Helical" evidence="1">
    <location>
        <begin position="181"/>
        <end position="205"/>
    </location>
</feature>
<comment type="caution">
    <text evidence="3">The sequence shown here is derived from an EMBL/GenBank/DDBJ whole genome shotgun (WGS) entry which is preliminary data.</text>
</comment>
<feature type="domain" description="EamA" evidence="2">
    <location>
        <begin position="15"/>
        <end position="143"/>
    </location>
</feature>
<proteinExistence type="predicted"/>
<feature type="transmembrane region" description="Helical" evidence="1">
    <location>
        <begin position="7"/>
        <end position="27"/>
    </location>
</feature>
<dbReference type="PANTHER" id="PTHR22911">
    <property type="entry name" value="ACYL-MALONYL CONDENSING ENZYME-RELATED"/>
    <property type="match status" value="1"/>
</dbReference>
<feature type="transmembrane region" description="Helical" evidence="1">
    <location>
        <begin position="99"/>
        <end position="119"/>
    </location>
</feature>
<feature type="transmembrane region" description="Helical" evidence="1">
    <location>
        <begin position="274"/>
        <end position="291"/>
    </location>
</feature>
<dbReference type="OrthoDB" id="9815809at2"/>
<accession>A0A964WW21</accession>
<dbReference type="RefSeq" id="WP_161142739.1">
    <property type="nucleotide sequence ID" value="NZ_SPKJ01000167.1"/>
</dbReference>
<evidence type="ECO:0000313" key="3">
    <source>
        <dbReference type="EMBL" id="MYZ50420.1"/>
    </source>
</evidence>
<reference evidence="3" key="1">
    <citation type="submission" date="2019-03" db="EMBL/GenBank/DDBJ databases">
        <title>Afifella sp. nov., isolated from activated sludge.</title>
        <authorList>
            <person name="Li Q."/>
            <person name="Liu Y."/>
        </authorList>
    </citation>
    <scope>NUCLEOTIDE SEQUENCE</scope>
    <source>
        <strain evidence="3">L72</strain>
    </source>
</reference>
<feature type="transmembrane region" description="Helical" evidence="1">
    <location>
        <begin position="126"/>
        <end position="143"/>
    </location>
</feature>
<feature type="transmembrane region" description="Helical" evidence="1">
    <location>
        <begin position="217"/>
        <end position="241"/>
    </location>
</feature>
<dbReference type="InterPro" id="IPR000620">
    <property type="entry name" value="EamA_dom"/>
</dbReference>
<evidence type="ECO:0000313" key="4">
    <source>
        <dbReference type="Proteomes" id="UP000773614"/>
    </source>
</evidence>
<feature type="transmembrane region" description="Helical" evidence="1">
    <location>
        <begin position="248"/>
        <end position="268"/>
    </location>
</feature>
<dbReference type="EMBL" id="SPKJ01000167">
    <property type="protein sequence ID" value="MYZ50420.1"/>
    <property type="molecule type" value="Genomic_DNA"/>
</dbReference>
<dbReference type="InterPro" id="IPR037185">
    <property type="entry name" value="EmrE-like"/>
</dbReference>
<feature type="transmembrane region" description="Helical" evidence="1">
    <location>
        <begin position="73"/>
        <end position="93"/>
    </location>
</feature>